<evidence type="ECO:0000259" key="1">
    <source>
        <dbReference type="Pfam" id="PF13452"/>
    </source>
</evidence>
<evidence type="ECO:0000313" key="3">
    <source>
        <dbReference type="Proteomes" id="UP000035065"/>
    </source>
</evidence>
<reference evidence="2 3" key="1">
    <citation type="journal article" date="2011" name="J. Bacteriol.">
        <title>Draft Genome Sequence of Gordonia neofelifaecis NRRL B-59395, a Cholesterol-Degrading Actinomycete.</title>
        <authorList>
            <person name="Ge F."/>
            <person name="Li W."/>
            <person name="Chen G."/>
            <person name="Liu Y."/>
            <person name="Zhang G."/>
            <person name="Yong B."/>
            <person name="Wang Q."/>
            <person name="Wang N."/>
            <person name="Huang Z."/>
            <person name="Li W."/>
            <person name="Wang J."/>
            <person name="Wu C."/>
            <person name="Xie Q."/>
            <person name="Liu G."/>
        </authorList>
    </citation>
    <scope>NUCLEOTIDE SEQUENCE [LARGE SCALE GENOMIC DNA]</scope>
    <source>
        <strain evidence="2 3">NRRL B-59395</strain>
    </source>
</reference>
<name>F1YK82_9ACTN</name>
<dbReference type="EMBL" id="AEUD01000009">
    <property type="protein sequence ID" value="EGD54928.1"/>
    <property type="molecule type" value="Genomic_DNA"/>
</dbReference>
<dbReference type="eggNOG" id="COG3777">
    <property type="taxonomic scope" value="Bacteria"/>
</dbReference>
<keyword evidence="3" id="KW-1185">Reference proteome</keyword>
<evidence type="ECO:0000313" key="2">
    <source>
        <dbReference type="EMBL" id="EGD54928.1"/>
    </source>
</evidence>
<dbReference type="Proteomes" id="UP000035065">
    <property type="component" value="Unassembled WGS sequence"/>
</dbReference>
<dbReference type="STRING" id="644548.SCNU_11995"/>
<gene>
    <name evidence="2" type="ORF">SCNU_11995</name>
</gene>
<dbReference type="Pfam" id="PF13452">
    <property type="entry name" value="FAS1_DH_region"/>
    <property type="match status" value="1"/>
</dbReference>
<proteinExistence type="predicted"/>
<organism evidence="2 3">
    <name type="scientific">Gordonia neofelifaecis NRRL B-59395</name>
    <dbReference type="NCBI Taxonomy" id="644548"/>
    <lineage>
        <taxon>Bacteria</taxon>
        <taxon>Bacillati</taxon>
        <taxon>Actinomycetota</taxon>
        <taxon>Actinomycetes</taxon>
        <taxon>Mycobacteriales</taxon>
        <taxon>Gordoniaceae</taxon>
        <taxon>Gordonia</taxon>
    </lineage>
</organism>
<protein>
    <recommendedName>
        <fullName evidence="1">FAS1-like dehydratase domain-containing protein</fullName>
    </recommendedName>
</protein>
<dbReference type="AlphaFoldDB" id="F1YK82"/>
<dbReference type="PANTHER" id="PTHR28152">
    <property type="entry name" value="HYDROXYACYL-THIOESTER DEHYDRATASE TYPE 2, MITOCHONDRIAL"/>
    <property type="match status" value="1"/>
</dbReference>
<feature type="domain" description="FAS1-like dehydratase" evidence="1">
    <location>
        <begin position="64"/>
        <end position="141"/>
    </location>
</feature>
<dbReference type="GO" id="GO:0019171">
    <property type="term" value="F:(3R)-hydroxyacyl-[acyl-carrier-protein] dehydratase activity"/>
    <property type="evidence" value="ECO:0007669"/>
    <property type="project" value="TreeGrafter"/>
</dbReference>
<dbReference type="InterPro" id="IPR039569">
    <property type="entry name" value="FAS1-like_DH_region"/>
</dbReference>
<dbReference type="InterPro" id="IPR052741">
    <property type="entry name" value="Mitochondrial_HTD2"/>
</dbReference>
<dbReference type="Gene3D" id="3.10.129.10">
    <property type="entry name" value="Hotdog Thioesterase"/>
    <property type="match status" value="2"/>
</dbReference>
<sequence>MMPDPVVADWEPHTVVTEELVDPAAVRTLATLFDDGLPVPASGDPLPPLWHWVALPRWAASREISVDGHPFRGAFLPPVDLPRRMFAGGSVSFPGTIRVGDTIRQESRVASVTEKNGRSGRLVVVVVSTTLFGADGNPAVEETQNLIYREAAPAPTTAVADPAAAAPLVPGGAPLVPAGEHRWHLRTDPTLLMRFSAATANAHRIHYDWPYATRTEGYPGLVVHGPLMTLALAETHRLIGDDRRMATLTHRNAKPLFCGDAADLVFSDTEAGTRVDLFGPGGEAAGAHTGIELTWIDTP</sequence>
<comment type="caution">
    <text evidence="2">The sequence shown here is derived from an EMBL/GenBank/DDBJ whole genome shotgun (WGS) entry which is preliminary data.</text>
</comment>
<dbReference type="SUPFAM" id="SSF54637">
    <property type="entry name" value="Thioesterase/thiol ester dehydrase-isomerase"/>
    <property type="match status" value="2"/>
</dbReference>
<dbReference type="InterPro" id="IPR029069">
    <property type="entry name" value="HotDog_dom_sf"/>
</dbReference>
<dbReference type="PANTHER" id="PTHR28152:SF1">
    <property type="entry name" value="HYDROXYACYL-THIOESTER DEHYDRATASE TYPE 2, MITOCHONDRIAL"/>
    <property type="match status" value="1"/>
</dbReference>
<accession>F1YK82</accession>